<dbReference type="EMBL" id="RCMK01001505">
    <property type="protein sequence ID" value="KAG2893050.1"/>
    <property type="molecule type" value="Genomic_DNA"/>
</dbReference>
<protein>
    <submittedName>
        <fullName evidence="4">Uncharacterized protein</fullName>
    </submittedName>
</protein>
<dbReference type="Proteomes" id="UP000697107">
    <property type="component" value="Unassembled WGS sequence"/>
</dbReference>
<evidence type="ECO:0000313" key="6">
    <source>
        <dbReference type="Proteomes" id="UP000697107"/>
    </source>
</evidence>
<evidence type="ECO:0000313" key="2">
    <source>
        <dbReference type="EMBL" id="KAG2884407.1"/>
    </source>
</evidence>
<evidence type="ECO:0000313" key="5">
    <source>
        <dbReference type="EMBL" id="KAG3208056.1"/>
    </source>
</evidence>
<dbReference type="Proteomes" id="UP000736787">
    <property type="component" value="Unassembled WGS sequence"/>
</dbReference>
<dbReference type="EMBL" id="RCMG01001416">
    <property type="protein sequence ID" value="KAG2827924.1"/>
    <property type="molecule type" value="Genomic_DNA"/>
</dbReference>
<organism evidence="4 6">
    <name type="scientific">Phytophthora cactorum</name>
    <dbReference type="NCBI Taxonomy" id="29920"/>
    <lineage>
        <taxon>Eukaryota</taxon>
        <taxon>Sar</taxon>
        <taxon>Stramenopiles</taxon>
        <taxon>Oomycota</taxon>
        <taxon>Peronosporomycetes</taxon>
        <taxon>Peronosporales</taxon>
        <taxon>Peronosporaceae</taxon>
        <taxon>Phytophthora</taxon>
    </lineage>
</organism>
<dbReference type="AlphaFoldDB" id="A0A8T1F9M8"/>
<sequence>MWAQMSRDLQALQASWTQLGEGLFAAVEGRERDEG</sequence>
<evidence type="ECO:0000313" key="4">
    <source>
        <dbReference type="EMBL" id="KAG2964161.1"/>
    </source>
</evidence>
<dbReference type="Proteomes" id="UP000774804">
    <property type="component" value="Unassembled WGS sequence"/>
</dbReference>
<evidence type="ECO:0000313" key="3">
    <source>
        <dbReference type="EMBL" id="KAG2893050.1"/>
    </source>
</evidence>
<proteinExistence type="predicted"/>
<comment type="caution">
    <text evidence="4">The sequence shown here is derived from an EMBL/GenBank/DDBJ whole genome shotgun (WGS) entry which is preliminary data.</text>
</comment>
<dbReference type="Proteomes" id="UP000735874">
    <property type="component" value="Unassembled WGS sequence"/>
</dbReference>
<dbReference type="EMBL" id="RCML01001244">
    <property type="protein sequence ID" value="KAG2964161.1"/>
    <property type="molecule type" value="Genomic_DNA"/>
</dbReference>
<dbReference type="EMBL" id="RCMI01001499">
    <property type="protein sequence ID" value="KAG2884407.1"/>
    <property type="molecule type" value="Genomic_DNA"/>
</dbReference>
<gene>
    <name evidence="1" type="ORF">PC113_g21542</name>
    <name evidence="2" type="ORF">PC115_g21347</name>
    <name evidence="3" type="ORF">PC117_g23882</name>
    <name evidence="4" type="ORF">PC118_g20491</name>
    <name evidence="5" type="ORF">PC129_g20909</name>
</gene>
<name>A0A8T1F9M8_9STRA</name>
<accession>A0A8T1F9M8</accession>
<dbReference type="Proteomes" id="UP000760860">
    <property type="component" value="Unassembled WGS sequence"/>
</dbReference>
<dbReference type="EMBL" id="RCMV01001565">
    <property type="protein sequence ID" value="KAG3208056.1"/>
    <property type="molecule type" value="Genomic_DNA"/>
</dbReference>
<evidence type="ECO:0000313" key="1">
    <source>
        <dbReference type="EMBL" id="KAG2827924.1"/>
    </source>
</evidence>
<reference evidence="4" key="1">
    <citation type="submission" date="2018-10" db="EMBL/GenBank/DDBJ databases">
        <title>Effector identification in a new, highly contiguous assembly of the strawberry crown rot pathogen Phytophthora cactorum.</title>
        <authorList>
            <person name="Armitage A.D."/>
            <person name="Nellist C.F."/>
            <person name="Bates H."/>
            <person name="Vickerstaff R.J."/>
            <person name="Harrison R.J."/>
        </authorList>
    </citation>
    <scope>NUCLEOTIDE SEQUENCE</scope>
    <source>
        <strain evidence="1">15-7</strain>
        <strain evidence="2">4032</strain>
        <strain evidence="3">4040</strain>
        <strain evidence="4">P415</strain>
        <strain evidence="5">P421</strain>
    </source>
</reference>